<sequence length="262" mass="27734">MSTESREERALADLAEIAEFATKLTQRTGRLGGFTVQPGSPLATDDSLSSPYELSYAAAACLSAAIDHLHAACALVLNSGFLHLSAPATVTRGTLECASTALWMLAPDASDERISRGLRWYIKDVSDGDTAGAEADIPVPSSLQAKKNDIKAVAEANGLSFDAIKRGYTSTDAVKAAKVALDAFGHPFNLVYQWRLCSGFAHGRSWPRIELAKAAKVAQSGASQDSPAVLRNSYQHVLASTITAGITLLAAIDRYDKLVIAP</sequence>
<dbReference type="AlphaFoldDB" id="A0AA45LDC8"/>
<protein>
    <submittedName>
        <fullName evidence="1">Uncharacterized protein</fullName>
    </submittedName>
</protein>
<proteinExistence type="predicted"/>
<gene>
    <name evidence="1" type="ORF">KCV87_14675</name>
</gene>
<accession>A0AA45LDC8</accession>
<organism evidence="1 2">
    <name type="scientific">Actinosynnema pretiosum subsp. pretiosum</name>
    <dbReference type="NCBI Taxonomy" id="103721"/>
    <lineage>
        <taxon>Bacteria</taxon>
        <taxon>Bacillati</taxon>
        <taxon>Actinomycetota</taxon>
        <taxon>Actinomycetes</taxon>
        <taxon>Pseudonocardiales</taxon>
        <taxon>Pseudonocardiaceae</taxon>
        <taxon>Actinosynnema</taxon>
    </lineage>
</organism>
<evidence type="ECO:0000313" key="1">
    <source>
        <dbReference type="EMBL" id="QUF07168.1"/>
    </source>
</evidence>
<dbReference type="Proteomes" id="UP000677152">
    <property type="component" value="Chromosome"/>
</dbReference>
<dbReference type="EMBL" id="CP073249">
    <property type="protein sequence ID" value="QUF07168.1"/>
    <property type="molecule type" value="Genomic_DNA"/>
</dbReference>
<name>A0AA45LDC8_9PSEU</name>
<evidence type="ECO:0000313" key="2">
    <source>
        <dbReference type="Proteomes" id="UP000677152"/>
    </source>
</evidence>
<reference evidence="1" key="1">
    <citation type="submission" date="2021-04" db="EMBL/GenBank/DDBJ databases">
        <title>Genomic sequence of Actinosynnema pretiosum subsp. pretiosum ATCC 31280 (C-14919).</title>
        <authorList>
            <person name="Bai L."/>
            <person name="Wang X."/>
            <person name="Xiao Y."/>
        </authorList>
    </citation>
    <scope>NUCLEOTIDE SEQUENCE</scope>
    <source>
        <strain evidence="1">ATCC 31280</strain>
    </source>
</reference>